<proteinExistence type="predicted"/>
<sequence length="274" mass="30696">MKELALEVLLTIQGIAAASGLVYQDKRISIVSDNSMLLYNYDINEQKLSKKTLIWSDIAENVPKKDKADFEAITTIDGMFYIFGSGSGAGRNSLIIYDPKRDSKDSIDLKPVYQELMQQFDVSEKDFNIEGALALGSELWLFNRGNGPSKKNAVFILEKGTFRPKDYFAVELPPLQGVETGFTDATLVNGNMYFTAAAEDSNSSYHDGEIKGTLIGRLNPKTRRVEYTQILSEKHKFEGLSLFEKNKRSLTFLLCEDEDTAVAASKVYKVKIPR</sequence>
<protein>
    <submittedName>
        <fullName evidence="1">DUF6929 family protein</fullName>
    </submittedName>
</protein>
<evidence type="ECO:0000313" key="1">
    <source>
        <dbReference type="EMBL" id="MFD2969373.1"/>
    </source>
</evidence>
<gene>
    <name evidence="1" type="ORF">ACFS7Y_18405</name>
</gene>
<name>A0ABW6BL90_9SPHI</name>
<reference evidence="2" key="1">
    <citation type="journal article" date="2019" name="Int. J. Syst. Evol. Microbiol.">
        <title>The Global Catalogue of Microorganisms (GCM) 10K type strain sequencing project: providing services to taxonomists for standard genome sequencing and annotation.</title>
        <authorList>
            <consortium name="The Broad Institute Genomics Platform"/>
            <consortium name="The Broad Institute Genome Sequencing Center for Infectious Disease"/>
            <person name="Wu L."/>
            <person name="Ma J."/>
        </authorList>
    </citation>
    <scope>NUCLEOTIDE SEQUENCE [LARGE SCALE GENOMIC DNA]</scope>
    <source>
        <strain evidence="2">KCTC 22814</strain>
    </source>
</reference>
<dbReference type="RefSeq" id="WP_320186578.1">
    <property type="nucleotide sequence ID" value="NZ_CP138332.1"/>
</dbReference>
<dbReference type="Proteomes" id="UP001597525">
    <property type="component" value="Unassembled WGS sequence"/>
</dbReference>
<keyword evidence="2" id="KW-1185">Reference proteome</keyword>
<organism evidence="1 2">
    <name type="scientific">Sphingobacterium bambusae</name>
    <dbReference type="NCBI Taxonomy" id="662858"/>
    <lineage>
        <taxon>Bacteria</taxon>
        <taxon>Pseudomonadati</taxon>
        <taxon>Bacteroidota</taxon>
        <taxon>Sphingobacteriia</taxon>
        <taxon>Sphingobacteriales</taxon>
        <taxon>Sphingobacteriaceae</taxon>
        <taxon>Sphingobacterium</taxon>
    </lineage>
</organism>
<dbReference type="Pfam" id="PF22000">
    <property type="entry name" value="DUF6929"/>
    <property type="match status" value="1"/>
</dbReference>
<evidence type="ECO:0000313" key="2">
    <source>
        <dbReference type="Proteomes" id="UP001597525"/>
    </source>
</evidence>
<dbReference type="InterPro" id="IPR053851">
    <property type="entry name" value="DUF6929"/>
</dbReference>
<comment type="caution">
    <text evidence="1">The sequence shown here is derived from an EMBL/GenBank/DDBJ whole genome shotgun (WGS) entry which is preliminary data.</text>
</comment>
<accession>A0ABW6BL90</accession>
<dbReference type="EMBL" id="JBHUPB010000012">
    <property type="protein sequence ID" value="MFD2969373.1"/>
    <property type="molecule type" value="Genomic_DNA"/>
</dbReference>